<dbReference type="Proteomes" id="UP001642484">
    <property type="component" value="Unassembled WGS sequence"/>
</dbReference>
<dbReference type="EMBL" id="CAXAMN010026838">
    <property type="protein sequence ID" value="CAK9106137.1"/>
    <property type="molecule type" value="Genomic_DNA"/>
</dbReference>
<accession>A0ABP0S192</accession>
<feature type="non-terminal residue" evidence="1">
    <location>
        <position position="203"/>
    </location>
</feature>
<evidence type="ECO:0000313" key="2">
    <source>
        <dbReference type="Proteomes" id="UP001642484"/>
    </source>
</evidence>
<organism evidence="1 2">
    <name type="scientific">Durusdinium trenchii</name>
    <dbReference type="NCBI Taxonomy" id="1381693"/>
    <lineage>
        <taxon>Eukaryota</taxon>
        <taxon>Sar</taxon>
        <taxon>Alveolata</taxon>
        <taxon>Dinophyceae</taxon>
        <taxon>Suessiales</taxon>
        <taxon>Symbiodiniaceae</taxon>
        <taxon>Durusdinium</taxon>
    </lineage>
</organism>
<proteinExistence type="predicted"/>
<gene>
    <name evidence="1" type="ORF">CCMP2556_LOCUS49639</name>
</gene>
<reference evidence="1 2" key="1">
    <citation type="submission" date="2024-02" db="EMBL/GenBank/DDBJ databases">
        <authorList>
            <person name="Chen Y."/>
            <person name="Shah S."/>
            <person name="Dougan E. K."/>
            <person name="Thang M."/>
            <person name="Chan C."/>
        </authorList>
    </citation>
    <scope>NUCLEOTIDE SEQUENCE [LARGE SCALE GENOMIC DNA]</scope>
</reference>
<protein>
    <submittedName>
        <fullName evidence="1">Uncharacterized protein</fullName>
    </submittedName>
</protein>
<keyword evidence="2" id="KW-1185">Reference proteome</keyword>
<sequence>MLQDPNKWTERDERLLALLLQKRAACDVEGDFGPPSMHVGSPGTGVTEGYGAGNMGAMHDGAKRRLTADTPATSSDWEKLEPTYVGEVIVENDTDEALVAALDASTVGAGGDVHLGPVDLPQGTDSLEMWGKTMMSFGQYKGKYSYIEVATDKSLWDYRKWVRSHINQRTSKGAPLDFASYLRAYDARHGPTKQLPVIPGTSI</sequence>
<comment type="caution">
    <text evidence="1">The sequence shown here is derived from an EMBL/GenBank/DDBJ whole genome shotgun (WGS) entry which is preliminary data.</text>
</comment>
<evidence type="ECO:0000313" key="1">
    <source>
        <dbReference type="EMBL" id="CAK9106137.1"/>
    </source>
</evidence>
<name>A0ABP0S192_9DINO</name>